<organism evidence="2 3">
    <name type="scientific">Entamoeba invadens IP1</name>
    <dbReference type="NCBI Taxonomy" id="370355"/>
    <lineage>
        <taxon>Eukaryota</taxon>
        <taxon>Amoebozoa</taxon>
        <taxon>Evosea</taxon>
        <taxon>Archamoebae</taxon>
        <taxon>Mastigamoebida</taxon>
        <taxon>Entamoebidae</taxon>
        <taxon>Entamoeba</taxon>
    </lineage>
</organism>
<evidence type="ECO:0008006" key="4">
    <source>
        <dbReference type="Google" id="ProtNLM"/>
    </source>
</evidence>
<dbReference type="EMBL" id="KB206969">
    <property type="protein sequence ID" value="ELP86441.1"/>
    <property type="molecule type" value="Genomic_DNA"/>
</dbReference>
<feature type="compositionally biased region" description="Basic and acidic residues" evidence="1">
    <location>
        <begin position="49"/>
        <end position="60"/>
    </location>
</feature>
<dbReference type="VEuPathDB" id="AmoebaDB:EIN_031620"/>
<evidence type="ECO:0000313" key="2">
    <source>
        <dbReference type="EMBL" id="ELP86441.1"/>
    </source>
</evidence>
<dbReference type="RefSeq" id="XP_004185787.1">
    <property type="nucleotide sequence ID" value="XM_004185739.1"/>
</dbReference>
<accession>A0A0A1U428</accession>
<gene>
    <name evidence="2" type="ORF">EIN_031620</name>
</gene>
<dbReference type="Proteomes" id="UP000014680">
    <property type="component" value="Unassembled WGS sequence"/>
</dbReference>
<dbReference type="AlphaFoldDB" id="A0A0A1U428"/>
<sequence>MGNQSSASLQKGSLKDLLGKDFSNPYAVNLTVDSSLNSSHSSSLSSPRVRADSPKRKEVKTLVMSKSQKSTPRTPTNSTLKDSDIAKRRFSTLKKFKSSLNLSEQKDQKVETKRNALTPRVEDFLLDESANKTPRRKLLQMDFAREQRKSVQLSPRFDVAHMHVRKSIRTSAHLSFNLQFDYNKAQIEKVTSFIHSFGLNKCQLIFDSNQDELSARSFNSKVALCKSVFIIVTTREGHVLGCFQNGFLQVPSVFQCLRSKPDDFVLFGFGEHFSQGVSKRDLKDDTGLILYPKKEKSMVFTCHGAFWVMSDGKVYIQQNVSDIYDVNKQWENPLLNLKVQKFLVAESVLAFEFVE</sequence>
<keyword evidence="3" id="KW-1185">Reference proteome</keyword>
<dbReference type="KEGG" id="eiv:EIN_031620"/>
<feature type="compositionally biased region" description="Polar residues" evidence="1">
    <location>
        <begin position="64"/>
        <end position="80"/>
    </location>
</feature>
<reference evidence="2 3" key="1">
    <citation type="submission" date="2012-10" db="EMBL/GenBank/DDBJ databases">
        <authorList>
            <person name="Zafar N."/>
            <person name="Inman J."/>
            <person name="Hall N."/>
            <person name="Lorenzi H."/>
            <person name="Caler E."/>
        </authorList>
    </citation>
    <scope>NUCLEOTIDE SEQUENCE [LARGE SCALE GENOMIC DNA]</scope>
    <source>
        <strain evidence="2 3">IP1</strain>
    </source>
</reference>
<evidence type="ECO:0000256" key="1">
    <source>
        <dbReference type="SAM" id="MobiDB-lite"/>
    </source>
</evidence>
<dbReference type="OrthoDB" id="27955at2759"/>
<name>A0A0A1U428_ENTIV</name>
<protein>
    <recommendedName>
        <fullName evidence="4">TLDc domain-containing protein</fullName>
    </recommendedName>
</protein>
<evidence type="ECO:0000313" key="3">
    <source>
        <dbReference type="Proteomes" id="UP000014680"/>
    </source>
</evidence>
<feature type="compositionally biased region" description="Low complexity" evidence="1">
    <location>
        <begin position="34"/>
        <end position="46"/>
    </location>
</feature>
<dbReference type="GeneID" id="14885450"/>
<feature type="region of interest" description="Disordered" evidence="1">
    <location>
        <begin position="34"/>
        <end position="84"/>
    </location>
</feature>
<proteinExistence type="predicted"/>